<sequence length="74" mass="7852">MAGIPRAGDAVFARTSPEDSGATVLHVRGDLLVGVETINRPRNFLLARTAINRGQRLDVDLFGQGAQPLNAALL</sequence>
<reference evidence="2" key="1">
    <citation type="submission" date="2016-01" db="EMBL/GenBank/DDBJ databases">
        <authorList>
            <person name="Peeters C."/>
        </authorList>
    </citation>
    <scope>NUCLEOTIDE SEQUENCE [LARGE SCALE GENOMIC DNA]</scope>
    <source>
        <strain evidence="2">LMG 29317</strain>
    </source>
</reference>
<protein>
    <recommendedName>
        <fullName evidence="1">Reductase C-terminal domain-containing protein</fullName>
    </recommendedName>
</protein>
<evidence type="ECO:0000313" key="3">
    <source>
        <dbReference type="Proteomes" id="UP000055019"/>
    </source>
</evidence>
<name>A0A158IRR7_9BURK</name>
<accession>A0A158IRR7</accession>
<keyword evidence="3" id="KW-1185">Reference proteome</keyword>
<gene>
    <name evidence="2" type="ORF">AWB74_02823</name>
</gene>
<dbReference type="Proteomes" id="UP000055019">
    <property type="component" value="Unassembled WGS sequence"/>
</dbReference>
<comment type="caution">
    <text evidence="2">The sequence shown here is derived from an EMBL/GenBank/DDBJ whole genome shotgun (WGS) entry which is preliminary data.</text>
</comment>
<feature type="domain" description="Reductase C-terminal" evidence="1">
    <location>
        <begin position="1"/>
        <end position="72"/>
    </location>
</feature>
<dbReference type="InterPro" id="IPR028202">
    <property type="entry name" value="Reductase_C"/>
</dbReference>
<proteinExistence type="predicted"/>
<dbReference type="AlphaFoldDB" id="A0A158IRR7"/>
<dbReference type="InterPro" id="IPR016156">
    <property type="entry name" value="FAD/NAD-linked_Rdtase_dimer_sf"/>
</dbReference>
<evidence type="ECO:0000313" key="2">
    <source>
        <dbReference type="EMBL" id="SAL58973.1"/>
    </source>
</evidence>
<dbReference type="EMBL" id="FCOM02000010">
    <property type="protein sequence ID" value="SAL58973.1"/>
    <property type="molecule type" value="Genomic_DNA"/>
</dbReference>
<organism evidence="2 3">
    <name type="scientific">Caballeronia arvi</name>
    <dbReference type="NCBI Taxonomy" id="1777135"/>
    <lineage>
        <taxon>Bacteria</taxon>
        <taxon>Pseudomonadati</taxon>
        <taxon>Pseudomonadota</taxon>
        <taxon>Betaproteobacteria</taxon>
        <taxon>Burkholderiales</taxon>
        <taxon>Burkholderiaceae</taxon>
        <taxon>Caballeronia</taxon>
    </lineage>
</organism>
<dbReference type="Gene3D" id="3.30.390.30">
    <property type="match status" value="1"/>
</dbReference>
<dbReference type="Pfam" id="PF14759">
    <property type="entry name" value="Reductase_C"/>
    <property type="match status" value="1"/>
</dbReference>
<evidence type="ECO:0000259" key="1">
    <source>
        <dbReference type="Pfam" id="PF14759"/>
    </source>
</evidence>
<dbReference type="SUPFAM" id="SSF55424">
    <property type="entry name" value="FAD/NAD-linked reductases, dimerisation (C-terminal) domain"/>
    <property type="match status" value="1"/>
</dbReference>